<keyword evidence="1" id="KW-0238">DNA-binding</keyword>
<evidence type="ECO:0000259" key="2">
    <source>
        <dbReference type="PROSITE" id="PS50943"/>
    </source>
</evidence>
<protein>
    <submittedName>
        <fullName evidence="3">Transcriptional regulator, contains XRE-family HTH domain</fullName>
    </submittedName>
</protein>
<dbReference type="GO" id="GO:0003677">
    <property type="term" value="F:DNA binding"/>
    <property type="evidence" value="ECO:0007669"/>
    <property type="project" value="UniProtKB-KW"/>
</dbReference>
<dbReference type="PROSITE" id="PS50943">
    <property type="entry name" value="HTH_CROC1"/>
    <property type="match status" value="1"/>
</dbReference>
<dbReference type="SMART" id="SM00530">
    <property type="entry name" value="HTH_XRE"/>
    <property type="match status" value="1"/>
</dbReference>
<dbReference type="AlphaFoldDB" id="A0A1T4M0F1"/>
<dbReference type="GeneID" id="78317077"/>
<organism evidence="3 4">
    <name type="scientific">Treponema porcinum</name>
    <dbReference type="NCBI Taxonomy" id="261392"/>
    <lineage>
        <taxon>Bacteria</taxon>
        <taxon>Pseudomonadati</taxon>
        <taxon>Spirochaetota</taxon>
        <taxon>Spirochaetia</taxon>
        <taxon>Spirochaetales</taxon>
        <taxon>Treponemataceae</taxon>
        <taxon>Treponema</taxon>
    </lineage>
</organism>
<reference evidence="3 4" key="1">
    <citation type="submission" date="2017-02" db="EMBL/GenBank/DDBJ databases">
        <authorList>
            <person name="Peterson S.W."/>
        </authorList>
    </citation>
    <scope>NUCLEOTIDE SEQUENCE [LARGE SCALE GENOMIC DNA]</scope>
    <source>
        <strain evidence="3 4">ATCC BAA-908</strain>
    </source>
</reference>
<dbReference type="SUPFAM" id="SSF47413">
    <property type="entry name" value="lambda repressor-like DNA-binding domains"/>
    <property type="match status" value="1"/>
</dbReference>
<dbReference type="STRING" id="261392.SAMN02745149_01796"/>
<evidence type="ECO:0000256" key="1">
    <source>
        <dbReference type="ARBA" id="ARBA00023125"/>
    </source>
</evidence>
<dbReference type="PANTHER" id="PTHR46558:SF11">
    <property type="entry name" value="HTH-TYPE TRANSCRIPTIONAL REGULATOR XRE"/>
    <property type="match status" value="1"/>
</dbReference>
<dbReference type="RefSeq" id="WP_078933693.1">
    <property type="nucleotide sequence ID" value="NZ_FUWG01000013.1"/>
</dbReference>
<evidence type="ECO:0000313" key="4">
    <source>
        <dbReference type="Proteomes" id="UP000190423"/>
    </source>
</evidence>
<keyword evidence="4" id="KW-1185">Reference proteome</keyword>
<accession>A0A1T4M0F1</accession>
<dbReference type="Proteomes" id="UP000190423">
    <property type="component" value="Unassembled WGS sequence"/>
</dbReference>
<dbReference type="Gene3D" id="1.10.260.40">
    <property type="entry name" value="lambda repressor-like DNA-binding domains"/>
    <property type="match status" value="1"/>
</dbReference>
<dbReference type="OrthoDB" id="7865033at2"/>
<dbReference type="EMBL" id="FUWG01000013">
    <property type="protein sequence ID" value="SJZ60381.1"/>
    <property type="molecule type" value="Genomic_DNA"/>
</dbReference>
<feature type="domain" description="HTH cro/C1-type" evidence="2">
    <location>
        <begin position="9"/>
        <end position="63"/>
    </location>
</feature>
<dbReference type="InterPro" id="IPR010982">
    <property type="entry name" value="Lambda_DNA-bd_dom_sf"/>
</dbReference>
<name>A0A1T4M0F1_TREPO</name>
<dbReference type="CDD" id="cd00093">
    <property type="entry name" value="HTH_XRE"/>
    <property type="match status" value="1"/>
</dbReference>
<sequence>MEETMGDRIARLMKAKNLSQKEFAQAIESTEASVSRYLSNAREPGAKVLVKIANVLGVTVDEIVGKEDESDFSAEFPRIKLLLARNSKIITNEQKKEIINALLTDSTEDSGETF</sequence>
<proteinExistence type="predicted"/>
<dbReference type="PANTHER" id="PTHR46558">
    <property type="entry name" value="TRACRIPTIONAL REGULATORY PROTEIN-RELATED-RELATED"/>
    <property type="match status" value="1"/>
</dbReference>
<dbReference type="InterPro" id="IPR001387">
    <property type="entry name" value="Cro/C1-type_HTH"/>
</dbReference>
<dbReference type="Pfam" id="PF01381">
    <property type="entry name" value="HTH_3"/>
    <property type="match status" value="1"/>
</dbReference>
<gene>
    <name evidence="3" type="ORF">SAMN02745149_01796</name>
</gene>
<evidence type="ECO:0000313" key="3">
    <source>
        <dbReference type="EMBL" id="SJZ60381.1"/>
    </source>
</evidence>